<proteinExistence type="predicted"/>
<dbReference type="AlphaFoldDB" id="A0A0P1B0F4"/>
<sequence>MKVWKAVVKYTTKPLLCQGVDSDMAMAKNSRREEFKDASKFGSKKQQHIAFDDMCKLVKQDTAALYALPASPRCQVVALANRETAPTFALDDHSTHDFSKASADKLLNKCNPFLSGKHRAKSEDLASEAHTVSTDCSTIQEKDVVESNVVKEDVEIKEMRESTTKLSVFARDHNYASLIHQFENMSVQAYAEEHNSHWESVGYGRWVKCTD</sequence>
<dbReference type="GeneID" id="36398470"/>
<evidence type="ECO:0000313" key="1">
    <source>
        <dbReference type="EMBL" id="CEG46730.1"/>
    </source>
</evidence>
<name>A0A0P1B0F4_PLAHL</name>
<dbReference type="Proteomes" id="UP000054928">
    <property type="component" value="Unassembled WGS sequence"/>
</dbReference>
<accession>A0A0P1B0F4</accession>
<keyword evidence="2" id="KW-1185">Reference proteome</keyword>
<dbReference type="RefSeq" id="XP_024583099.1">
    <property type="nucleotide sequence ID" value="XM_024717618.1"/>
</dbReference>
<reference evidence="2" key="1">
    <citation type="submission" date="2014-09" db="EMBL/GenBank/DDBJ databases">
        <authorList>
            <person name="Sharma Rahul"/>
            <person name="Thines Marco"/>
        </authorList>
    </citation>
    <scope>NUCLEOTIDE SEQUENCE [LARGE SCALE GENOMIC DNA]</scope>
</reference>
<organism evidence="1 2">
    <name type="scientific">Plasmopara halstedii</name>
    <name type="common">Downy mildew of sunflower</name>
    <dbReference type="NCBI Taxonomy" id="4781"/>
    <lineage>
        <taxon>Eukaryota</taxon>
        <taxon>Sar</taxon>
        <taxon>Stramenopiles</taxon>
        <taxon>Oomycota</taxon>
        <taxon>Peronosporomycetes</taxon>
        <taxon>Peronosporales</taxon>
        <taxon>Peronosporaceae</taxon>
        <taxon>Plasmopara</taxon>
    </lineage>
</organism>
<dbReference type="EMBL" id="CCYD01002306">
    <property type="protein sequence ID" value="CEG46730.1"/>
    <property type="molecule type" value="Genomic_DNA"/>
</dbReference>
<dbReference type="OrthoDB" id="128717at2759"/>
<protein>
    <submittedName>
        <fullName evidence="1">Uncharacterized protein</fullName>
    </submittedName>
</protein>
<evidence type="ECO:0000313" key="2">
    <source>
        <dbReference type="Proteomes" id="UP000054928"/>
    </source>
</evidence>